<proteinExistence type="predicted"/>
<name>A0ABS2RFS2_9ACTN</name>
<evidence type="ECO:0000313" key="1">
    <source>
        <dbReference type="EMBL" id="MBM7797538.1"/>
    </source>
</evidence>
<accession>A0ABS2RFS2</accession>
<evidence type="ECO:0008006" key="3">
    <source>
        <dbReference type="Google" id="ProtNLM"/>
    </source>
</evidence>
<dbReference type="Pfam" id="PF20060">
    <property type="entry name" value="DUF6459"/>
    <property type="match status" value="1"/>
</dbReference>
<evidence type="ECO:0000313" key="2">
    <source>
        <dbReference type="Proteomes" id="UP000704762"/>
    </source>
</evidence>
<organism evidence="1 2">
    <name type="scientific">Microlunatus panaciterrae</name>
    <dbReference type="NCBI Taxonomy" id="400768"/>
    <lineage>
        <taxon>Bacteria</taxon>
        <taxon>Bacillati</taxon>
        <taxon>Actinomycetota</taxon>
        <taxon>Actinomycetes</taxon>
        <taxon>Propionibacteriales</taxon>
        <taxon>Propionibacteriaceae</taxon>
        <taxon>Microlunatus</taxon>
    </lineage>
</organism>
<sequence length="176" mass="18865">MSTVAVEESSGRVRVRAVPESRPPALVLTGPPAPAPGQLMLELEWAGSTSVPDPVTSAVTDAPAVGAAPDAHAWSLSLARAIIEVLHGRRPPAQLIRWVDERVLAAITLHSRLRSADPRARVEPTVIRSVRVQQLSPGTAEVAVHLSRARRSTAMALRLETRGDHWVCTALELGPR</sequence>
<keyword evidence="2" id="KW-1185">Reference proteome</keyword>
<reference evidence="1 2" key="1">
    <citation type="submission" date="2021-01" db="EMBL/GenBank/DDBJ databases">
        <title>Sequencing the genomes of 1000 actinobacteria strains.</title>
        <authorList>
            <person name="Klenk H.-P."/>
        </authorList>
    </citation>
    <scope>NUCLEOTIDE SEQUENCE [LARGE SCALE GENOMIC DNA]</scope>
    <source>
        <strain evidence="1 2">DSM 18662</strain>
    </source>
</reference>
<protein>
    <recommendedName>
        <fullName evidence="3">Energy transducer TonB</fullName>
    </recommendedName>
</protein>
<dbReference type="Proteomes" id="UP000704762">
    <property type="component" value="Unassembled WGS sequence"/>
</dbReference>
<gene>
    <name evidence="1" type="ORF">JOE57_000459</name>
</gene>
<dbReference type="EMBL" id="JAFBCF010000001">
    <property type="protein sequence ID" value="MBM7797538.1"/>
    <property type="molecule type" value="Genomic_DNA"/>
</dbReference>
<comment type="caution">
    <text evidence="1">The sequence shown here is derived from an EMBL/GenBank/DDBJ whole genome shotgun (WGS) entry which is preliminary data.</text>
</comment>
<dbReference type="RefSeq" id="WP_204916207.1">
    <property type="nucleotide sequence ID" value="NZ_BAAAQP010000011.1"/>
</dbReference>
<dbReference type="InterPro" id="IPR045596">
    <property type="entry name" value="DUF6459"/>
</dbReference>